<evidence type="ECO:0000313" key="1">
    <source>
        <dbReference type="EMBL" id="NVN30027.1"/>
    </source>
</evidence>
<dbReference type="RefSeq" id="WP_176623229.1">
    <property type="nucleotide sequence ID" value="NZ_JABXXQ010000095.1"/>
</dbReference>
<name>A0A850NVK8_9PROT</name>
<reference evidence="1 2" key="1">
    <citation type="submission" date="2020-06" db="EMBL/GenBank/DDBJ databases">
        <title>Description of novel acetic acid bacteria.</title>
        <authorList>
            <person name="Sombolestani A."/>
        </authorList>
    </citation>
    <scope>NUCLEOTIDE SEQUENCE [LARGE SCALE GENOMIC DNA]</scope>
    <source>
        <strain evidence="1 2">LMG 26838</strain>
    </source>
</reference>
<sequence length="81" mass="8601">MKMTDAELTVHESRLDFPALKAAAEALFAARDAAAADSATAVRHMRTAAAEMTRAEAAMGVDGQGGVHDEMCAEYGARYLR</sequence>
<organism evidence="1 2">
    <name type="scientific">Endobacter medicaginis</name>
    <dbReference type="NCBI Taxonomy" id="1181271"/>
    <lineage>
        <taxon>Bacteria</taxon>
        <taxon>Pseudomonadati</taxon>
        <taxon>Pseudomonadota</taxon>
        <taxon>Alphaproteobacteria</taxon>
        <taxon>Acetobacterales</taxon>
        <taxon>Acetobacteraceae</taxon>
        <taxon>Endobacter</taxon>
    </lineage>
</organism>
<dbReference type="EMBL" id="JABXXQ010000095">
    <property type="protein sequence ID" value="NVN30027.1"/>
    <property type="molecule type" value="Genomic_DNA"/>
</dbReference>
<protein>
    <submittedName>
        <fullName evidence="1">Uncharacterized protein</fullName>
    </submittedName>
</protein>
<evidence type="ECO:0000313" key="2">
    <source>
        <dbReference type="Proteomes" id="UP000565205"/>
    </source>
</evidence>
<accession>A0A850NVK8</accession>
<gene>
    <name evidence="1" type="ORF">HUK83_06720</name>
</gene>
<proteinExistence type="predicted"/>
<comment type="caution">
    <text evidence="1">The sequence shown here is derived from an EMBL/GenBank/DDBJ whole genome shotgun (WGS) entry which is preliminary data.</text>
</comment>
<dbReference type="AlphaFoldDB" id="A0A850NVK8"/>
<dbReference type="Proteomes" id="UP000565205">
    <property type="component" value="Unassembled WGS sequence"/>
</dbReference>